<feature type="non-terminal residue" evidence="11">
    <location>
        <position position="1"/>
    </location>
</feature>
<dbReference type="PROSITE" id="PS50259">
    <property type="entry name" value="G_PROTEIN_RECEP_F3_4"/>
    <property type="match status" value="1"/>
</dbReference>
<dbReference type="PANTHER" id="PTHR10519">
    <property type="entry name" value="GABA-B RECEPTOR"/>
    <property type="match status" value="1"/>
</dbReference>
<keyword evidence="6" id="KW-0675">Receptor</keyword>
<evidence type="ECO:0000256" key="8">
    <source>
        <dbReference type="ARBA" id="ARBA00023224"/>
    </source>
</evidence>
<dbReference type="PANTHER" id="PTHR10519:SF20">
    <property type="entry name" value="G-PROTEIN COUPLED RECEPTOR 156-RELATED"/>
    <property type="match status" value="1"/>
</dbReference>
<dbReference type="GO" id="GO:0004965">
    <property type="term" value="F:G protein-coupled GABA receptor activity"/>
    <property type="evidence" value="ECO:0007669"/>
    <property type="project" value="InterPro"/>
</dbReference>
<sequence length="144" mass="16545">VAIIGLFVIKPSPVKVEVSLTQYYWSCDAGSPYKKVFGGIIGAYWGSLLLFATFLAYKTRLAGRQYSRYSECRQMGLSIYNILFSALVGFAVLVNPMADYYTKYYITIVTALWATTFSLLILFLPKLQAFVRLQRHRKERKNER</sequence>
<dbReference type="Proteomes" id="UP000193560">
    <property type="component" value="Unassembled WGS sequence"/>
</dbReference>
<accession>A0A1X2IMH9</accession>
<keyword evidence="2 9" id="KW-0812">Transmembrane</keyword>
<evidence type="ECO:0000256" key="9">
    <source>
        <dbReference type="SAM" id="Phobius"/>
    </source>
</evidence>
<evidence type="ECO:0000256" key="5">
    <source>
        <dbReference type="ARBA" id="ARBA00023136"/>
    </source>
</evidence>
<evidence type="ECO:0000256" key="2">
    <source>
        <dbReference type="ARBA" id="ARBA00022692"/>
    </source>
</evidence>
<feature type="transmembrane region" description="Helical" evidence="9">
    <location>
        <begin position="36"/>
        <end position="57"/>
    </location>
</feature>
<evidence type="ECO:0000313" key="12">
    <source>
        <dbReference type="Proteomes" id="UP000193560"/>
    </source>
</evidence>
<keyword evidence="4" id="KW-0297">G-protein coupled receptor</keyword>
<keyword evidence="8" id="KW-0807">Transducer</keyword>
<dbReference type="Pfam" id="PF00003">
    <property type="entry name" value="7tm_3"/>
    <property type="match status" value="1"/>
</dbReference>
<keyword evidence="7" id="KW-0325">Glycoprotein</keyword>
<evidence type="ECO:0000313" key="11">
    <source>
        <dbReference type="EMBL" id="ORZ18444.1"/>
    </source>
</evidence>
<evidence type="ECO:0000256" key="4">
    <source>
        <dbReference type="ARBA" id="ARBA00023040"/>
    </source>
</evidence>
<dbReference type="InterPro" id="IPR002455">
    <property type="entry name" value="GPCR3_GABA-B"/>
</dbReference>
<evidence type="ECO:0000256" key="6">
    <source>
        <dbReference type="ARBA" id="ARBA00023170"/>
    </source>
</evidence>
<feature type="domain" description="G-protein coupled receptors family 3 profile" evidence="10">
    <location>
        <begin position="36"/>
        <end position="131"/>
    </location>
</feature>
<keyword evidence="5 9" id="KW-0472">Membrane</keyword>
<keyword evidence="12" id="KW-1185">Reference proteome</keyword>
<comment type="caution">
    <text evidence="11">The sequence shown here is derived from an EMBL/GenBank/DDBJ whole genome shotgun (WGS) entry which is preliminary data.</text>
</comment>
<evidence type="ECO:0000256" key="1">
    <source>
        <dbReference type="ARBA" id="ARBA00004141"/>
    </source>
</evidence>
<dbReference type="GO" id="GO:0038039">
    <property type="term" value="C:G protein-coupled receptor heterodimeric complex"/>
    <property type="evidence" value="ECO:0007669"/>
    <property type="project" value="TreeGrafter"/>
</dbReference>
<keyword evidence="3 9" id="KW-1133">Transmembrane helix</keyword>
<dbReference type="GO" id="GO:0007214">
    <property type="term" value="P:gamma-aminobutyric acid signaling pathway"/>
    <property type="evidence" value="ECO:0007669"/>
    <property type="project" value="TreeGrafter"/>
</dbReference>
<evidence type="ECO:0000256" key="7">
    <source>
        <dbReference type="ARBA" id="ARBA00023180"/>
    </source>
</evidence>
<dbReference type="AlphaFoldDB" id="A0A1X2IMH9"/>
<name>A0A1X2IMH9_9FUNG</name>
<feature type="transmembrane region" description="Helical" evidence="9">
    <location>
        <begin position="104"/>
        <end position="125"/>
    </location>
</feature>
<proteinExistence type="predicted"/>
<dbReference type="InterPro" id="IPR017978">
    <property type="entry name" value="GPCR_3_C"/>
</dbReference>
<dbReference type="EMBL" id="MCGE01000008">
    <property type="protein sequence ID" value="ORZ18444.1"/>
    <property type="molecule type" value="Genomic_DNA"/>
</dbReference>
<evidence type="ECO:0000256" key="3">
    <source>
        <dbReference type="ARBA" id="ARBA00022989"/>
    </source>
</evidence>
<gene>
    <name evidence="11" type="ORF">BCR42DRAFT_299057</name>
</gene>
<dbReference type="STRING" id="90262.A0A1X2IMH9"/>
<comment type="subcellular location">
    <subcellularLocation>
        <location evidence="1">Membrane</location>
        <topology evidence="1">Multi-pass membrane protein</topology>
    </subcellularLocation>
</comment>
<dbReference type="OrthoDB" id="2150267at2759"/>
<reference evidence="11 12" key="1">
    <citation type="submission" date="2016-07" db="EMBL/GenBank/DDBJ databases">
        <title>Pervasive Adenine N6-methylation of Active Genes in Fungi.</title>
        <authorList>
            <consortium name="DOE Joint Genome Institute"/>
            <person name="Mondo S.J."/>
            <person name="Dannebaum R.O."/>
            <person name="Kuo R.C."/>
            <person name="Labutti K."/>
            <person name="Haridas S."/>
            <person name="Kuo A."/>
            <person name="Salamov A."/>
            <person name="Ahrendt S.R."/>
            <person name="Lipzen A."/>
            <person name="Sullivan W."/>
            <person name="Andreopoulos W.B."/>
            <person name="Clum A."/>
            <person name="Lindquist E."/>
            <person name="Daum C."/>
            <person name="Ramamoorthy G.K."/>
            <person name="Gryganskyi A."/>
            <person name="Culley D."/>
            <person name="Magnuson J.K."/>
            <person name="James T.Y."/>
            <person name="O'Malley M.A."/>
            <person name="Stajich J.E."/>
            <person name="Spatafora J.W."/>
            <person name="Visel A."/>
            <person name="Grigoriev I.V."/>
        </authorList>
    </citation>
    <scope>NUCLEOTIDE SEQUENCE [LARGE SCALE GENOMIC DNA]</scope>
    <source>
        <strain evidence="11 12">NRRL 1336</strain>
    </source>
</reference>
<evidence type="ECO:0000259" key="10">
    <source>
        <dbReference type="PROSITE" id="PS50259"/>
    </source>
</evidence>
<protein>
    <recommendedName>
        <fullName evidence="10">G-protein coupled receptors family 3 profile domain-containing protein</fullName>
    </recommendedName>
</protein>
<feature type="non-terminal residue" evidence="11">
    <location>
        <position position="144"/>
    </location>
</feature>
<feature type="transmembrane region" description="Helical" evidence="9">
    <location>
        <begin position="78"/>
        <end position="98"/>
    </location>
</feature>
<organism evidence="11 12">
    <name type="scientific">Absidia repens</name>
    <dbReference type="NCBI Taxonomy" id="90262"/>
    <lineage>
        <taxon>Eukaryota</taxon>
        <taxon>Fungi</taxon>
        <taxon>Fungi incertae sedis</taxon>
        <taxon>Mucoromycota</taxon>
        <taxon>Mucoromycotina</taxon>
        <taxon>Mucoromycetes</taxon>
        <taxon>Mucorales</taxon>
        <taxon>Cunninghamellaceae</taxon>
        <taxon>Absidia</taxon>
    </lineage>
</organism>